<proteinExistence type="predicted"/>
<dbReference type="InterPro" id="IPR001881">
    <property type="entry name" value="EGF-like_Ca-bd_dom"/>
</dbReference>
<comment type="caution">
    <text evidence="8">The sequence shown here is derived from an EMBL/GenBank/DDBJ whole genome shotgun (WGS) entry which is preliminary data.</text>
</comment>
<dbReference type="SUPFAM" id="SSF57196">
    <property type="entry name" value="EGF/Laminin"/>
    <property type="match status" value="1"/>
</dbReference>
<dbReference type="GO" id="GO:0030247">
    <property type="term" value="F:polysaccharide binding"/>
    <property type="evidence" value="ECO:0007669"/>
    <property type="project" value="InterPro"/>
</dbReference>
<comment type="caution">
    <text evidence="6">Lacks conserved residue(s) required for the propagation of feature annotation.</text>
</comment>
<dbReference type="Gene3D" id="2.10.25.10">
    <property type="entry name" value="Laminin"/>
    <property type="match status" value="1"/>
</dbReference>
<dbReference type="PANTHER" id="PTHR33491">
    <property type="entry name" value="OSJNBA0016N04.9 PROTEIN"/>
    <property type="match status" value="1"/>
</dbReference>
<dbReference type="EMBL" id="JAJJMA010271733">
    <property type="protein sequence ID" value="MCL7045608.1"/>
    <property type="molecule type" value="Genomic_DNA"/>
</dbReference>
<keyword evidence="4" id="KW-0677">Repeat</keyword>
<dbReference type="PROSITE" id="PS50026">
    <property type="entry name" value="EGF_3"/>
    <property type="match status" value="1"/>
</dbReference>
<dbReference type="InterPro" id="IPR000152">
    <property type="entry name" value="EGF-type_Asp/Asn_hydroxyl_site"/>
</dbReference>
<dbReference type="SMART" id="SM00181">
    <property type="entry name" value="EGF"/>
    <property type="match status" value="2"/>
</dbReference>
<name>A0AA41VQZ5_PAPNU</name>
<keyword evidence="3" id="KW-0732">Signal</keyword>
<dbReference type="GO" id="GO:0016020">
    <property type="term" value="C:membrane"/>
    <property type="evidence" value="ECO:0007669"/>
    <property type="project" value="UniProtKB-SubCell"/>
</dbReference>
<dbReference type="PROSITE" id="PS00010">
    <property type="entry name" value="ASX_HYDROXYL"/>
    <property type="match status" value="1"/>
</dbReference>
<evidence type="ECO:0000256" key="3">
    <source>
        <dbReference type="ARBA" id="ARBA00022729"/>
    </source>
</evidence>
<dbReference type="InterPro" id="IPR000742">
    <property type="entry name" value="EGF"/>
</dbReference>
<feature type="non-terminal residue" evidence="8">
    <location>
        <position position="1"/>
    </location>
</feature>
<dbReference type="FunFam" id="2.10.25.10:FF:000038">
    <property type="entry name" value="Fibrillin 2"/>
    <property type="match status" value="1"/>
</dbReference>
<comment type="subcellular location">
    <subcellularLocation>
        <location evidence="1">Membrane</location>
        <topology evidence="1">Single-pass membrane protein</topology>
    </subcellularLocation>
</comment>
<keyword evidence="2 6" id="KW-0245">EGF-like domain</keyword>
<evidence type="ECO:0000256" key="2">
    <source>
        <dbReference type="ARBA" id="ARBA00022536"/>
    </source>
</evidence>
<dbReference type="Pfam" id="PF07645">
    <property type="entry name" value="EGF_CA"/>
    <property type="match status" value="1"/>
</dbReference>
<feature type="domain" description="EGF-like" evidence="7">
    <location>
        <begin position="322"/>
        <end position="359"/>
    </location>
</feature>
<dbReference type="AlphaFoldDB" id="A0AA41VQZ5"/>
<keyword evidence="5" id="KW-1015">Disulfide bond</keyword>
<evidence type="ECO:0000256" key="6">
    <source>
        <dbReference type="PROSITE-ProRule" id="PRU00076"/>
    </source>
</evidence>
<dbReference type="PROSITE" id="PS01187">
    <property type="entry name" value="EGF_CA"/>
    <property type="match status" value="1"/>
</dbReference>
<dbReference type="GO" id="GO:0005509">
    <property type="term" value="F:calcium ion binding"/>
    <property type="evidence" value="ECO:0007669"/>
    <property type="project" value="InterPro"/>
</dbReference>
<dbReference type="InterPro" id="IPR025287">
    <property type="entry name" value="WAK_GUB"/>
</dbReference>
<evidence type="ECO:0000313" key="9">
    <source>
        <dbReference type="Proteomes" id="UP001177140"/>
    </source>
</evidence>
<dbReference type="Proteomes" id="UP001177140">
    <property type="component" value="Unassembled WGS sequence"/>
</dbReference>
<evidence type="ECO:0000256" key="5">
    <source>
        <dbReference type="ARBA" id="ARBA00023157"/>
    </source>
</evidence>
<dbReference type="InterPro" id="IPR018097">
    <property type="entry name" value="EGF_Ca-bd_CS"/>
</dbReference>
<gene>
    <name evidence="8" type="ORF">MKW94_026564</name>
</gene>
<keyword evidence="9" id="KW-1185">Reference proteome</keyword>
<evidence type="ECO:0000259" key="7">
    <source>
        <dbReference type="PROSITE" id="PS50026"/>
    </source>
</evidence>
<reference evidence="8" key="1">
    <citation type="submission" date="2022-03" db="EMBL/GenBank/DDBJ databases">
        <title>A functionally conserved STORR gene fusion in Papaver species that diverged 16.8 million years ago.</title>
        <authorList>
            <person name="Catania T."/>
        </authorList>
    </citation>
    <scope>NUCLEOTIDE SEQUENCE</scope>
    <source>
        <strain evidence="8">S-191538</strain>
    </source>
</reference>
<evidence type="ECO:0000313" key="8">
    <source>
        <dbReference type="EMBL" id="MCL7045608.1"/>
    </source>
</evidence>
<evidence type="ECO:0000256" key="1">
    <source>
        <dbReference type="ARBA" id="ARBA00004167"/>
    </source>
</evidence>
<protein>
    <recommendedName>
        <fullName evidence="7">EGF-like domain-containing protein</fullName>
    </recommendedName>
</protein>
<organism evidence="8 9">
    <name type="scientific">Papaver nudicaule</name>
    <name type="common">Iceland poppy</name>
    <dbReference type="NCBI Taxonomy" id="74823"/>
    <lineage>
        <taxon>Eukaryota</taxon>
        <taxon>Viridiplantae</taxon>
        <taxon>Streptophyta</taxon>
        <taxon>Embryophyta</taxon>
        <taxon>Tracheophyta</taxon>
        <taxon>Spermatophyta</taxon>
        <taxon>Magnoliopsida</taxon>
        <taxon>Ranunculales</taxon>
        <taxon>Papaveraceae</taxon>
        <taxon>Papaveroideae</taxon>
        <taxon>Papaver</taxon>
    </lineage>
</organism>
<dbReference type="SMART" id="SM00179">
    <property type="entry name" value="EGF_CA"/>
    <property type="match status" value="1"/>
</dbReference>
<evidence type="ECO:0000256" key="4">
    <source>
        <dbReference type="ARBA" id="ARBA00022737"/>
    </source>
</evidence>
<sequence length="379" mass="41110">MVFYALEVQVAATRAVNSAAAAVSRSITNGTGGSSSTSNKLAQSGCRERCGNVSIPYPFGMDDPNCYSPGFEINCNDSVSPPVASFISSNGDSSGIRKYVVLDLTLDYVRINVSVPAICDQDNTTSTTSRLIDPRSGFSEPILHGTPFTISNTLNTFTVLGCNIFGFVIPLNGINFTSSGCASRCDNRFYTDNPINPCDANDGCCKATVPKGLSDFKIQTTSTGDSVLPHVNQQNRCIRPFVVDHEFQIENLINSKVDSVVPVILDWAVPDFSTCKEARGNPNQYACGWYTDCVDPANGSGYRCKCAKGYKGNPYLQHGCQDVDECKGPNKCGKETICINTAGNYRCDCSPGMILRFRKMGYQCTRDERKLLTALYVTP</sequence>
<dbReference type="Pfam" id="PF13947">
    <property type="entry name" value="GUB_WAK_bind"/>
    <property type="match status" value="1"/>
</dbReference>
<dbReference type="CDD" id="cd00054">
    <property type="entry name" value="EGF_CA"/>
    <property type="match status" value="1"/>
</dbReference>
<accession>A0AA41VQZ5</accession>
<dbReference type="InterPro" id="IPR049883">
    <property type="entry name" value="NOTCH1_EGF-like"/>
</dbReference>